<organism evidence="2">
    <name type="scientific">Glycine soja</name>
    <name type="common">Wild soybean</name>
    <dbReference type="NCBI Taxonomy" id="3848"/>
    <lineage>
        <taxon>Eukaryota</taxon>
        <taxon>Viridiplantae</taxon>
        <taxon>Streptophyta</taxon>
        <taxon>Embryophyta</taxon>
        <taxon>Tracheophyta</taxon>
        <taxon>Spermatophyta</taxon>
        <taxon>Magnoliopsida</taxon>
        <taxon>eudicotyledons</taxon>
        <taxon>Gunneridae</taxon>
        <taxon>Pentapetalae</taxon>
        <taxon>rosids</taxon>
        <taxon>fabids</taxon>
        <taxon>Fabales</taxon>
        <taxon>Fabaceae</taxon>
        <taxon>Papilionoideae</taxon>
        <taxon>50 kb inversion clade</taxon>
        <taxon>NPAAA clade</taxon>
        <taxon>indigoferoid/millettioid clade</taxon>
        <taxon>Phaseoleae</taxon>
        <taxon>Glycine</taxon>
        <taxon>Glycine subgen. Soja</taxon>
    </lineage>
</organism>
<evidence type="ECO:0000313" key="2">
    <source>
        <dbReference type="EMBL" id="KHN05776.1"/>
    </source>
</evidence>
<dbReference type="EMBL" id="KN668019">
    <property type="protein sequence ID" value="KHN05776.1"/>
    <property type="molecule type" value="Genomic_DNA"/>
</dbReference>
<name>A0A0B2P9B4_GLYSO</name>
<accession>A0A0B2P9B4</accession>
<gene>
    <name evidence="2" type="ORF">glysoja_046100</name>
</gene>
<dbReference type="PANTHER" id="PTHR36617:SF16">
    <property type="entry name" value="OS04G0516500 PROTEIN"/>
    <property type="match status" value="1"/>
</dbReference>
<dbReference type="Proteomes" id="UP000053555">
    <property type="component" value="Unassembled WGS sequence"/>
</dbReference>
<feature type="non-terminal residue" evidence="2">
    <location>
        <position position="1"/>
    </location>
</feature>
<dbReference type="InterPro" id="IPR026960">
    <property type="entry name" value="RVT-Znf"/>
</dbReference>
<feature type="non-terminal residue" evidence="2">
    <location>
        <position position="232"/>
    </location>
</feature>
<dbReference type="Pfam" id="PF13966">
    <property type="entry name" value="zf-RVT"/>
    <property type="match status" value="1"/>
</dbReference>
<dbReference type="AlphaFoldDB" id="A0A0B2P9B4"/>
<feature type="domain" description="Reverse transcriptase zinc-binding" evidence="1">
    <location>
        <begin position="51"/>
        <end position="139"/>
    </location>
</feature>
<protein>
    <recommendedName>
        <fullName evidence="1">Reverse transcriptase zinc-binding domain-containing protein</fullName>
    </recommendedName>
</protein>
<dbReference type="PANTHER" id="PTHR36617">
    <property type="entry name" value="PROTEIN, PUTATIVE-RELATED"/>
    <property type="match status" value="1"/>
</dbReference>
<evidence type="ECO:0000259" key="1">
    <source>
        <dbReference type="Pfam" id="PF13966"/>
    </source>
</evidence>
<reference evidence="2" key="1">
    <citation type="submission" date="2014-07" db="EMBL/GenBank/DDBJ databases">
        <title>Identification of a novel salt tolerance gene in wild soybean by whole-genome sequencing.</title>
        <authorList>
            <person name="Lam H.-M."/>
            <person name="Qi X."/>
            <person name="Li M.-W."/>
            <person name="Liu X."/>
            <person name="Xie M."/>
            <person name="Ni M."/>
            <person name="Xu X."/>
        </authorList>
    </citation>
    <scope>NUCLEOTIDE SEQUENCE [LARGE SCALE GENOMIC DNA]</scope>
    <source>
        <tissue evidence="2">Root</tissue>
    </source>
</reference>
<sequence length="232" mass="27734">GGWERNFKWRRLLFDNEIGMVVAFLQQLEGFTIRPKLNDQWKWAVEPSGCYSTKSAYKAIHHVTVGDGLDGKLKELWKLRVPWKVAIFAWRLIQDKLPTKVNLKKKRDELQEYLCPFCILVEETAGHLFFHCSKISPLWWESQSWVNMMGVFPYNPDQHFIQHICGASAGLQGKRWQWWWFALTYSIWKHRNNIIFSNAVFHGQKLMEDAVFILWSWLRCLEKNFSLHFNQW</sequence>
<proteinExistence type="predicted"/>